<dbReference type="InterPro" id="IPR001810">
    <property type="entry name" value="F-box_dom"/>
</dbReference>
<sequence>MKEERGAILQRRTKHDDDLPDEIVLDILSKLPVKSLLRFRCVCKPWNSSIANPNFIINHHHHHGYVIHIPRYIPVLLPSSLPGSSHSSDQVCTLACDRTFETISEFRVPFTFQSGFPHFVGSCNGMLCFTSSRSWSNVVYLWNPSIRRFKRLPNSQLFIMSLGIGFDSQNNDFKVVGIPRTFAKPKPPPEVEMYSLSSDSWKRVELGISWRPNVVSHKFNCVLRFPFVCGHLHWMIEMIEEGGGQEKHDTSMILSFDVNSEKFKELPLPDDEGICITKCVTSYKGKLALIKFGNGTQPHVTRCSIWVMREYGVIDSWNKLCVLSIENLTDLIGFTRDGLLIRKSSRPVSTNSELESKDKSVLIDLETLHEKEISTHAKYGFDEATYMESLALLDGTNVISY</sequence>
<proteinExistence type="predicted"/>
<dbReference type="InterPro" id="IPR017451">
    <property type="entry name" value="F-box-assoc_interact_dom"/>
</dbReference>
<dbReference type="EMBL" id="LRBV02000009">
    <property type="status" value="NOT_ANNOTATED_CDS"/>
    <property type="molecule type" value="Genomic_DNA"/>
</dbReference>
<reference evidence="2" key="2">
    <citation type="submission" date="2021-01" db="UniProtKB">
        <authorList>
            <consortium name="EnsemblPlants"/>
        </authorList>
    </citation>
    <scope>IDENTIFICATION</scope>
</reference>
<name>A0A7N2MIY6_QUELO</name>
<dbReference type="PROSITE" id="PS50181">
    <property type="entry name" value="FBOX"/>
    <property type="match status" value="1"/>
</dbReference>
<organism evidence="2 3">
    <name type="scientific">Quercus lobata</name>
    <name type="common">Valley oak</name>
    <dbReference type="NCBI Taxonomy" id="97700"/>
    <lineage>
        <taxon>Eukaryota</taxon>
        <taxon>Viridiplantae</taxon>
        <taxon>Streptophyta</taxon>
        <taxon>Embryophyta</taxon>
        <taxon>Tracheophyta</taxon>
        <taxon>Spermatophyta</taxon>
        <taxon>Magnoliopsida</taxon>
        <taxon>eudicotyledons</taxon>
        <taxon>Gunneridae</taxon>
        <taxon>Pentapetalae</taxon>
        <taxon>rosids</taxon>
        <taxon>fabids</taxon>
        <taxon>Fagales</taxon>
        <taxon>Fagaceae</taxon>
        <taxon>Quercus</taxon>
    </lineage>
</organism>
<feature type="domain" description="F-box" evidence="1">
    <location>
        <begin position="13"/>
        <end position="60"/>
    </location>
</feature>
<dbReference type="Gramene" id="QL09p021348:mrna">
    <property type="protein sequence ID" value="QL09p021348:mrna:CDS:1"/>
    <property type="gene ID" value="QL09p021348"/>
</dbReference>
<evidence type="ECO:0000313" key="2">
    <source>
        <dbReference type="EnsemblPlants" id="QL09p021348:mrna:CDS:1"/>
    </source>
</evidence>
<dbReference type="NCBIfam" id="TIGR01640">
    <property type="entry name" value="F_box_assoc_1"/>
    <property type="match status" value="1"/>
</dbReference>
<accession>A0A7N2MIY6</accession>
<dbReference type="Gene3D" id="1.20.1280.50">
    <property type="match status" value="1"/>
</dbReference>
<dbReference type="SUPFAM" id="SSF81383">
    <property type="entry name" value="F-box domain"/>
    <property type="match status" value="1"/>
</dbReference>
<dbReference type="PANTHER" id="PTHR31672">
    <property type="entry name" value="BNACNNG10540D PROTEIN"/>
    <property type="match status" value="1"/>
</dbReference>
<dbReference type="OMA" id="AITHNNC"/>
<dbReference type="PANTHER" id="PTHR31672:SF13">
    <property type="entry name" value="F-BOX PROTEIN CPR30-LIKE"/>
    <property type="match status" value="1"/>
</dbReference>
<protein>
    <recommendedName>
        <fullName evidence="1">F-box domain-containing protein</fullName>
    </recommendedName>
</protein>
<dbReference type="InterPro" id="IPR050796">
    <property type="entry name" value="SCF_F-box_component"/>
</dbReference>
<reference evidence="2 3" key="1">
    <citation type="journal article" date="2016" name="G3 (Bethesda)">
        <title>First Draft Assembly and Annotation of the Genome of a California Endemic Oak Quercus lobata Nee (Fagaceae).</title>
        <authorList>
            <person name="Sork V.L."/>
            <person name="Fitz-Gibbon S.T."/>
            <person name="Puiu D."/>
            <person name="Crepeau M."/>
            <person name="Gugger P.F."/>
            <person name="Sherman R."/>
            <person name="Stevens K."/>
            <person name="Langley C.H."/>
            <person name="Pellegrini M."/>
            <person name="Salzberg S.L."/>
        </authorList>
    </citation>
    <scope>NUCLEOTIDE SEQUENCE [LARGE SCALE GENOMIC DNA]</scope>
    <source>
        <strain evidence="2 3">cv. SW786</strain>
    </source>
</reference>
<keyword evidence="3" id="KW-1185">Reference proteome</keyword>
<dbReference type="SMART" id="SM00256">
    <property type="entry name" value="FBOX"/>
    <property type="match status" value="1"/>
</dbReference>
<dbReference type="CDD" id="cd22157">
    <property type="entry name" value="F-box_AtFBW1-like"/>
    <property type="match status" value="1"/>
</dbReference>
<evidence type="ECO:0000259" key="1">
    <source>
        <dbReference type="PROSITE" id="PS50181"/>
    </source>
</evidence>
<dbReference type="EnsemblPlants" id="QL09p021348:mrna">
    <property type="protein sequence ID" value="QL09p021348:mrna:CDS:1"/>
    <property type="gene ID" value="QL09p021348"/>
</dbReference>
<dbReference type="Pfam" id="PF08268">
    <property type="entry name" value="FBA_3"/>
    <property type="match status" value="1"/>
</dbReference>
<dbReference type="AlphaFoldDB" id="A0A7N2MIY6"/>
<dbReference type="InterPro" id="IPR013187">
    <property type="entry name" value="F-box-assoc_dom_typ3"/>
</dbReference>
<dbReference type="InParanoid" id="A0A7N2MIY6"/>
<dbReference type="Proteomes" id="UP000594261">
    <property type="component" value="Chromosome 9"/>
</dbReference>
<evidence type="ECO:0000313" key="3">
    <source>
        <dbReference type="Proteomes" id="UP000594261"/>
    </source>
</evidence>
<dbReference type="InterPro" id="IPR036047">
    <property type="entry name" value="F-box-like_dom_sf"/>
</dbReference>
<dbReference type="Pfam" id="PF00646">
    <property type="entry name" value="F-box"/>
    <property type="match status" value="1"/>
</dbReference>